<reference evidence="1" key="1">
    <citation type="submission" date="2023-06" db="EMBL/GenBank/DDBJ databases">
        <authorList>
            <person name="Zhang S."/>
        </authorList>
    </citation>
    <scope>NUCLEOTIDE SEQUENCE</scope>
    <source>
        <strain evidence="1">SG2303</strain>
    </source>
</reference>
<dbReference type="RefSeq" id="WP_289829194.1">
    <property type="nucleotide sequence ID" value="NZ_JAUEDK010000009.1"/>
</dbReference>
<evidence type="ECO:0000313" key="1">
    <source>
        <dbReference type="EMBL" id="MDN0074619.1"/>
    </source>
</evidence>
<proteinExistence type="predicted"/>
<evidence type="ECO:0000313" key="2">
    <source>
        <dbReference type="Proteomes" id="UP001168540"/>
    </source>
</evidence>
<sequence>MIYSPDYQITLADKPLRCAILVWRARGDGESFIAEGIRAGLDICWHDLAVGHYNVLKPEGIAAMQSAGLS</sequence>
<organism evidence="1 2">
    <name type="scientific">Crenobacter oryzisoli</name>
    <dbReference type="NCBI Taxonomy" id="3056844"/>
    <lineage>
        <taxon>Bacteria</taxon>
        <taxon>Pseudomonadati</taxon>
        <taxon>Pseudomonadota</taxon>
        <taxon>Betaproteobacteria</taxon>
        <taxon>Neisseriales</taxon>
        <taxon>Neisseriaceae</taxon>
        <taxon>Crenobacter</taxon>
    </lineage>
</organism>
<name>A0ABT7XLZ5_9NEIS</name>
<gene>
    <name evidence="1" type="ORF">QU481_06900</name>
</gene>
<accession>A0ABT7XLZ5</accession>
<dbReference type="Proteomes" id="UP001168540">
    <property type="component" value="Unassembled WGS sequence"/>
</dbReference>
<protein>
    <submittedName>
        <fullName evidence="1">Uncharacterized protein</fullName>
    </submittedName>
</protein>
<dbReference type="EMBL" id="JAUEDK010000009">
    <property type="protein sequence ID" value="MDN0074619.1"/>
    <property type="molecule type" value="Genomic_DNA"/>
</dbReference>
<comment type="caution">
    <text evidence="1">The sequence shown here is derived from an EMBL/GenBank/DDBJ whole genome shotgun (WGS) entry which is preliminary data.</text>
</comment>
<keyword evidence="2" id="KW-1185">Reference proteome</keyword>